<evidence type="ECO:0000313" key="1">
    <source>
        <dbReference type="EMBL" id="AHF08395.1"/>
    </source>
</evidence>
<keyword evidence="2" id="KW-1185">Reference proteome</keyword>
<dbReference type="AlphaFoldDB" id="W0EBZ8"/>
<reference evidence="1 2" key="1">
    <citation type="submission" date="2013-12" db="EMBL/GenBank/DDBJ databases">
        <authorList>
            <consortium name="DOE Joint Genome Institute"/>
            <person name="Smidt H."/>
            <person name="Huntemann M."/>
            <person name="Han J."/>
            <person name="Chen A."/>
            <person name="Kyrpides N."/>
            <person name="Mavromatis K."/>
            <person name="Markowitz V."/>
            <person name="Palaniappan K."/>
            <person name="Ivanova N."/>
            <person name="Schaumberg A."/>
            <person name="Pati A."/>
            <person name="Liolios K."/>
            <person name="Nordberg H.P."/>
            <person name="Cantor M.N."/>
            <person name="Hua S.X."/>
            <person name="Woyke T."/>
        </authorList>
    </citation>
    <scope>NUCLEOTIDE SEQUENCE [LARGE SCALE GENOMIC DNA]</scope>
    <source>
        <strain evidence="2">DSM 15288</strain>
    </source>
</reference>
<gene>
    <name evidence="1" type="ORF">DESME_01760</name>
</gene>
<name>W0EBZ8_9FIRM</name>
<dbReference type="STRING" id="871968.DESME_01760"/>
<sequence length="48" mass="5479">MEGLTSRVQPKGRTVHWTVRDLQERRTFTITLGFGEAPTEARVPAPER</sequence>
<dbReference type="KEGG" id="dmt:DESME_01760"/>
<dbReference type="HOGENOM" id="CLU_3152040_0_0_9"/>
<protein>
    <submittedName>
        <fullName evidence="1">Uncharacterized protein</fullName>
    </submittedName>
</protein>
<dbReference type="EMBL" id="CP007032">
    <property type="protein sequence ID" value="AHF08395.1"/>
    <property type="molecule type" value="Genomic_DNA"/>
</dbReference>
<accession>W0EBZ8</accession>
<evidence type="ECO:0000313" key="2">
    <source>
        <dbReference type="Proteomes" id="UP000010847"/>
    </source>
</evidence>
<dbReference type="Proteomes" id="UP000010847">
    <property type="component" value="Chromosome"/>
</dbReference>
<organism evidence="1 2">
    <name type="scientific">Desulfitobacterium metallireducens DSM 15288</name>
    <dbReference type="NCBI Taxonomy" id="871968"/>
    <lineage>
        <taxon>Bacteria</taxon>
        <taxon>Bacillati</taxon>
        <taxon>Bacillota</taxon>
        <taxon>Clostridia</taxon>
        <taxon>Eubacteriales</taxon>
        <taxon>Desulfitobacteriaceae</taxon>
        <taxon>Desulfitobacterium</taxon>
    </lineage>
</organism>
<proteinExistence type="predicted"/>